<feature type="region of interest" description="Disordered" evidence="1">
    <location>
        <begin position="720"/>
        <end position="771"/>
    </location>
</feature>
<evidence type="ECO:0000313" key="3">
    <source>
        <dbReference type="EMBL" id="RMC91030.1"/>
    </source>
</evidence>
<feature type="domain" description="CobN/magnesium chelatase" evidence="2">
    <location>
        <begin position="119"/>
        <end position="665"/>
    </location>
</feature>
<dbReference type="CDD" id="cd10150">
    <property type="entry name" value="CobN_like"/>
    <property type="match status" value="1"/>
</dbReference>
<feature type="compositionally biased region" description="Basic residues" evidence="1">
    <location>
        <begin position="734"/>
        <end position="757"/>
    </location>
</feature>
<gene>
    <name evidence="3" type="ORF">EAY64_19740</name>
</gene>
<feature type="domain" description="CobN/magnesium chelatase" evidence="2">
    <location>
        <begin position="789"/>
        <end position="1366"/>
    </location>
</feature>
<sequence>MTHDNTGGIVLLSHAGTDLTALGRVHWPQDFSPVSGIALQQIADENHMQQLLDGPLASARILLLRVLGRVQAIPAFDALRQQALARRQALIILSGTGEPDPELAALSTVPPAIQQDANAYLQAGGSSNMAQLMRYLSDRLLLTGHGYTPPAALPEHGLYHPELSDGCSLDDWCTIRQPGWPTVAISFYRAHWLSGNTRFIDLLVDMLAERQINALPLFTSSLRSQDDSGLPAALQLLRDPRAGQPCVLINTTSFAIGEVNAEGSTQASWAVEAFEQLDIPVLQAITSSMTQAQWEQSERGLNPLDTAMNVALPEFDGRIIGVPVSFKPEDPASSDYQPLPDRMRRLAGIAARLARLKHTPAADKRVAFIFTNSNSKASQVGNAVGLDSAASLYALLQAMQANGYRIGTLPDSSDALMHSLIDRGCYDTDYLSADQLRQAIARVPLARYQQWFAELPTPLQQRMLERWGAAPGTAYVDGDQLVFAGMELGNAFVALQPPRGYGMDPDAIYHTPDLPPTHHYYALYCWLRDEWQADAIVHVGKHGTLEWLPGKGVGVSEHCFPDALLGDMPMFYPFILNDPGEGSQAKRRAHSVIIDHLTPPMTTADTYGPLAQLTQLVDEYYQVEMLDPNKLPLLQQQIWDLIKEAKLDSDLAAMLGHDHHHAEHEHAHHHHDHHDEHDHDHAHPHPPKAAQAGYRLSQPAKAGKATPAKAAGMQFRPVAKGAAHGHGAHDHHQHDHGHHHHGHGHDHHQHGHAHGHHHDHDGHTHDHGHDHAHEWDATLNADGVPLTLAKMEGVDVAHLIEDIDGYLCELGAAQIRDGLHILGQAPQGEALIDMLCALTRLANLAVPSLPASVAQALGVNWEALQDDKGRRLENLPVPLEMSSPQLLHTRSDAIDHINQLARQLVARLLAPVSSPLPAIIAAILPQAGDSQALQQVLTYIQHALLPNLARTHEEIDNLLRGLAGGYVPAGPSGAPTRGMAHILPTGRNFYSVDPRGLPSQAAWQVGSQLANEMLARHRKETGSYPESVSISVWGTSAMRTHGDDIAEILALLGVRPRWQAESRRVAGIEVIPLSELGRPRIDVTVRISGFFRDAFPQLIALVDDAVQAVAMLDEAPTDNYLRKHYLDDMRQQLLQALPDQAAEPALLRIFGAKPGSYGAGILPLINEQNWQTDADFATAYLNWGGYAYGRHVQGADARDALRHRLSGVEVALHNQDNREHDIFDSDDYLQYHGGMIATIRSLTGRQPRAFFGDSHNPDQPQVRGLKEEVLRVFRSRVANPKWIASIQQHGYKGGLELTATVDYLFGYDATAHVVDDWVYEELAARYALDPAMQQFFADSNPWALNAISERLLEAAQRQLWQQPKPETLAALQQLHLNSEAMLEARGEHPQGRP</sequence>
<dbReference type="Proteomes" id="UP000274139">
    <property type="component" value="Unassembled WGS sequence"/>
</dbReference>
<dbReference type="PANTHER" id="PTHR44119">
    <property type="entry name" value="MAGNESIUM-CHELATASE SUBUNIT CHLH, CHLOROPLASTIC"/>
    <property type="match status" value="1"/>
</dbReference>
<proteinExistence type="predicted"/>
<evidence type="ECO:0000313" key="4">
    <source>
        <dbReference type="Proteomes" id="UP000274139"/>
    </source>
</evidence>
<feature type="compositionally biased region" description="Basic and acidic residues" evidence="1">
    <location>
        <begin position="758"/>
        <end position="771"/>
    </location>
</feature>
<dbReference type="OrthoDB" id="9757976at2"/>
<dbReference type="InterPro" id="IPR003672">
    <property type="entry name" value="CobN/Mg_chltase"/>
</dbReference>
<evidence type="ECO:0000256" key="1">
    <source>
        <dbReference type="SAM" id="MobiDB-lite"/>
    </source>
</evidence>
<dbReference type="EMBL" id="RFAR01000128">
    <property type="protein sequence ID" value="RMC91030.1"/>
    <property type="molecule type" value="Genomic_DNA"/>
</dbReference>
<dbReference type="RefSeq" id="WP_103526430.1">
    <property type="nucleotide sequence ID" value="NZ_JAIZDC010000001.1"/>
</dbReference>
<dbReference type="PANTHER" id="PTHR44119:SF4">
    <property type="entry name" value="AEROBIC COBALTOCHELATASE SUBUNIT COBN"/>
    <property type="match status" value="1"/>
</dbReference>
<comment type="caution">
    <text evidence="3">The sequence shown here is derived from an EMBL/GenBank/DDBJ whole genome shotgun (WGS) entry which is preliminary data.</text>
</comment>
<feature type="region of interest" description="Disordered" evidence="1">
    <location>
        <begin position="661"/>
        <end position="692"/>
    </location>
</feature>
<name>A0A454JD21_9NEIS</name>
<reference evidence="3 4" key="1">
    <citation type="submission" date="2018-10" db="EMBL/GenBank/DDBJ databases">
        <title>Draft genome sequence of Aquitalea MWU14-2217 isolated from a wild cranberry bog in Provincetown, Massachusetts.</title>
        <authorList>
            <person name="Ebadzadsahrai G."/>
            <person name="Soby S."/>
        </authorList>
    </citation>
    <scope>NUCLEOTIDE SEQUENCE [LARGE SCALE GENOMIC DNA]</scope>
    <source>
        <strain evidence="3 4">MWU14-2217</strain>
    </source>
</reference>
<dbReference type="Pfam" id="PF02514">
    <property type="entry name" value="CobN-Mg_chel"/>
    <property type="match status" value="2"/>
</dbReference>
<protein>
    <submittedName>
        <fullName evidence="3">Cobaltochelatase subunit CobN</fullName>
    </submittedName>
</protein>
<keyword evidence="4" id="KW-1185">Reference proteome</keyword>
<organism evidence="3 4">
    <name type="scientific">Aquitalea palustris</name>
    <dbReference type="NCBI Taxonomy" id="2480983"/>
    <lineage>
        <taxon>Bacteria</taxon>
        <taxon>Pseudomonadati</taxon>
        <taxon>Pseudomonadota</taxon>
        <taxon>Betaproteobacteria</taxon>
        <taxon>Neisseriales</taxon>
        <taxon>Chromobacteriaceae</taxon>
        <taxon>Aquitalea</taxon>
    </lineage>
</organism>
<feature type="compositionally biased region" description="Basic and acidic residues" evidence="1">
    <location>
        <begin position="673"/>
        <end position="683"/>
    </location>
</feature>
<evidence type="ECO:0000259" key="2">
    <source>
        <dbReference type="Pfam" id="PF02514"/>
    </source>
</evidence>
<accession>A0A454JD21</accession>